<comment type="caution">
    <text evidence="1">The sequence shown here is derived from an EMBL/GenBank/DDBJ whole genome shotgun (WGS) entry which is preliminary data.</text>
</comment>
<organism evidence="1 2">
    <name type="scientific">Daphnia magna</name>
    <dbReference type="NCBI Taxonomy" id="35525"/>
    <lineage>
        <taxon>Eukaryota</taxon>
        <taxon>Metazoa</taxon>
        <taxon>Ecdysozoa</taxon>
        <taxon>Arthropoda</taxon>
        <taxon>Crustacea</taxon>
        <taxon>Branchiopoda</taxon>
        <taxon>Diplostraca</taxon>
        <taxon>Cladocera</taxon>
        <taxon>Anomopoda</taxon>
        <taxon>Daphniidae</taxon>
        <taxon>Daphnia</taxon>
    </lineage>
</organism>
<protein>
    <recommendedName>
        <fullName evidence="3">Secreted protein</fullName>
    </recommendedName>
</protein>
<dbReference type="EMBL" id="JAOYFB010000036">
    <property type="protein sequence ID" value="KAK4021101.1"/>
    <property type="molecule type" value="Genomic_DNA"/>
</dbReference>
<reference evidence="1 2" key="1">
    <citation type="journal article" date="2023" name="Nucleic Acids Res.">
        <title>The hologenome of Daphnia magna reveals possible DNA methylation and microbiome-mediated evolution of the host genome.</title>
        <authorList>
            <person name="Chaturvedi A."/>
            <person name="Li X."/>
            <person name="Dhandapani V."/>
            <person name="Marshall H."/>
            <person name="Kissane S."/>
            <person name="Cuenca-Cambronero M."/>
            <person name="Asole G."/>
            <person name="Calvet F."/>
            <person name="Ruiz-Romero M."/>
            <person name="Marangio P."/>
            <person name="Guigo R."/>
            <person name="Rago D."/>
            <person name="Mirbahai L."/>
            <person name="Eastwood N."/>
            <person name="Colbourne J.K."/>
            <person name="Zhou J."/>
            <person name="Mallon E."/>
            <person name="Orsini L."/>
        </authorList>
    </citation>
    <scope>NUCLEOTIDE SEQUENCE [LARGE SCALE GENOMIC DNA]</scope>
    <source>
        <strain evidence="1">LRV0_1</strain>
    </source>
</reference>
<accession>A0ABR0A7J3</accession>
<gene>
    <name evidence="1" type="ORF">OUZ56_003032</name>
</gene>
<evidence type="ECO:0008006" key="3">
    <source>
        <dbReference type="Google" id="ProtNLM"/>
    </source>
</evidence>
<sequence>MIPTEKGVTVILIQVFCFVTREHGVSNIILFSPNVIKLKFAIKSEIVTTSWCVRRDSLVFSLSNRQPQDGVTVPFTVALRTFPHNNNNKWASFSSFFTGPMPRGSRL</sequence>
<evidence type="ECO:0000313" key="2">
    <source>
        <dbReference type="Proteomes" id="UP001234178"/>
    </source>
</evidence>
<dbReference type="Proteomes" id="UP001234178">
    <property type="component" value="Unassembled WGS sequence"/>
</dbReference>
<evidence type="ECO:0000313" key="1">
    <source>
        <dbReference type="EMBL" id="KAK4021101.1"/>
    </source>
</evidence>
<keyword evidence="2" id="KW-1185">Reference proteome</keyword>
<proteinExistence type="predicted"/>
<name>A0ABR0A7J3_9CRUS</name>